<dbReference type="InterPro" id="IPR017927">
    <property type="entry name" value="FAD-bd_FR_type"/>
</dbReference>
<dbReference type="PROSITE" id="PS51384">
    <property type="entry name" value="FAD_FR"/>
    <property type="match status" value="1"/>
</dbReference>
<dbReference type="InterPro" id="IPR017938">
    <property type="entry name" value="Riboflavin_synthase-like_b-brl"/>
</dbReference>
<dbReference type="InterPro" id="IPR039374">
    <property type="entry name" value="SIP_fam"/>
</dbReference>
<proteinExistence type="predicted"/>
<organism evidence="2 3">
    <name type="scientific">Candidatus Andeanibacterium colombiense</name>
    <dbReference type="NCBI Taxonomy" id="3121345"/>
    <lineage>
        <taxon>Bacteria</taxon>
        <taxon>Pseudomonadati</taxon>
        <taxon>Pseudomonadota</taxon>
        <taxon>Alphaproteobacteria</taxon>
        <taxon>Sphingomonadales</taxon>
        <taxon>Sphingomonadaceae</taxon>
        <taxon>Candidatus Andeanibacterium</taxon>
    </lineage>
</organism>
<evidence type="ECO:0000259" key="1">
    <source>
        <dbReference type="PROSITE" id="PS51384"/>
    </source>
</evidence>
<dbReference type="InterPro" id="IPR039261">
    <property type="entry name" value="FNR_nucleotide-bd"/>
</dbReference>
<name>A0AAJ5XBS6_9SPHN</name>
<dbReference type="Pfam" id="PF08021">
    <property type="entry name" value="FAD_binding_9"/>
    <property type="match status" value="1"/>
</dbReference>
<dbReference type="Gene3D" id="3.40.50.80">
    <property type="entry name" value="Nucleotide-binding domain of ferredoxin-NADP reductase (FNR) module"/>
    <property type="match status" value="1"/>
</dbReference>
<reference evidence="2" key="1">
    <citation type="submission" date="2023-03" db="EMBL/GenBank/DDBJ databases">
        <title>Andean soil-derived lignocellulolytic bacterial consortium as a source of novel taxa and putative plastic-active enzymes.</title>
        <authorList>
            <person name="Diaz-Garcia L."/>
            <person name="Chuvochina M."/>
            <person name="Feuerriegel G."/>
            <person name="Bunk B."/>
            <person name="Sproer C."/>
            <person name="Streit W.R."/>
            <person name="Rodriguez L.M."/>
            <person name="Overmann J."/>
            <person name="Jimenez D.J."/>
        </authorList>
    </citation>
    <scope>NUCLEOTIDE SEQUENCE</scope>
    <source>
        <strain evidence="2">MAG 26</strain>
    </source>
</reference>
<sequence>MLAAGSPERPVTEPGRLSKALMRLWMKPATIVANEQLADRFHLITMEGPALADVAWLPGQKVQIAMGSAFVTRTYTPIEWNSSAGRTCILGYAHGDGPGSAWVRSVAPGDKCDIFGPRASLDLSRLPDSLAIVGDETSMGLAYAATQQDPLRPVSACLEVEDVERVGRVLEQLGLRHVTLIARRSDDAHIAAMKEVLCDAAANRASFVLSGKAGTIQELRQSLRLLSIPATHLITKAYWAAGKTGLD</sequence>
<dbReference type="KEGG" id="acob:P0Y56_06465"/>
<dbReference type="SUPFAM" id="SSF63380">
    <property type="entry name" value="Riboflavin synthase domain-like"/>
    <property type="match status" value="1"/>
</dbReference>
<feature type="domain" description="FAD-binding FR-type" evidence="1">
    <location>
        <begin position="24"/>
        <end position="124"/>
    </location>
</feature>
<dbReference type="AlphaFoldDB" id="A0AAJ5XBS6"/>
<dbReference type="PANTHER" id="PTHR30157:SF0">
    <property type="entry name" value="NADPH-DEPENDENT FERRIC-CHELATE REDUCTASE"/>
    <property type="match status" value="1"/>
</dbReference>
<dbReference type="PANTHER" id="PTHR30157">
    <property type="entry name" value="FERRIC REDUCTASE, NADPH-DEPENDENT"/>
    <property type="match status" value="1"/>
</dbReference>
<evidence type="ECO:0000313" key="3">
    <source>
        <dbReference type="Proteomes" id="UP001218362"/>
    </source>
</evidence>
<dbReference type="Gene3D" id="2.40.30.10">
    <property type="entry name" value="Translation factors"/>
    <property type="match status" value="1"/>
</dbReference>
<dbReference type="Proteomes" id="UP001218362">
    <property type="component" value="Chromosome"/>
</dbReference>
<dbReference type="EMBL" id="CP119316">
    <property type="protein sequence ID" value="WEK48411.1"/>
    <property type="molecule type" value="Genomic_DNA"/>
</dbReference>
<gene>
    <name evidence="2" type="ORF">P0Y56_06465</name>
</gene>
<accession>A0AAJ5XBS6</accession>
<evidence type="ECO:0000313" key="2">
    <source>
        <dbReference type="EMBL" id="WEK48411.1"/>
    </source>
</evidence>
<dbReference type="InterPro" id="IPR013113">
    <property type="entry name" value="SIP_FAD-bd"/>
</dbReference>
<protein>
    <submittedName>
        <fullName evidence="2">Siderophore-interacting protein</fullName>
    </submittedName>
</protein>
<dbReference type="GO" id="GO:0016491">
    <property type="term" value="F:oxidoreductase activity"/>
    <property type="evidence" value="ECO:0007669"/>
    <property type="project" value="InterPro"/>
</dbReference>